<feature type="domain" description="C2H2-type" evidence="5">
    <location>
        <begin position="7"/>
        <end position="35"/>
    </location>
</feature>
<dbReference type="SUPFAM" id="SSF88633">
    <property type="entry name" value="Positive stranded ssRNA viruses"/>
    <property type="match status" value="1"/>
</dbReference>
<accession>A0A8F4Q735</accession>
<dbReference type="EMBL" id="MN725052">
    <property type="protein sequence ID" value="QXF78549.1"/>
    <property type="molecule type" value="Genomic_RNA"/>
</dbReference>
<dbReference type="PROSITE" id="PS50157">
    <property type="entry name" value="ZINC_FINGER_C2H2_2"/>
    <property type="match status" value="1"/>
</dbReference>
<dbReference type="Gene3D" id="2.60.120.20">
    <property type="match status" value="1"/>
</dbReference>
<evidence type="ECO:0000256" key="2">
    <source>
        <dbReference type="ARBA" id="ARBA00022844"/>
    </source>
</evidence>
<evidence type="ECO:0000259" key="5">
    <source>
        <dbReference type="PROSITE" id="PS50157"/>
    </source>
</evidence>
<dbReference type="InterPro" id="IPR029053">
    <property type="entry name" value="Viral_coat"/>
</dbReference>
<keyword evidence="2" id="KW-0946">Virion</keyword>
<dbReference type="GO" id="GO:0008270">
    <property type="term" value="F:zinc ion binding"/>
    <property type="evidence" value="ECO:0007669"/>
    <property type="project" value="UniProtKB-KW"/>
</dbReference>
<organism evidence="6">
    <name type="scientific">Frankliniella occidentalis associated sobemo-like virus 2</name>
    <dbReference type="NCBI Taxonomy" id="2854219"/>
    <lineage>
        <taxon>Viruses</taxon>
        <taxon>Riboviria</taxon>
        <taxon>Orthornavirae</taxon>
        <taxon>Pisuviricota</taxon>
        <taxon>Pisoniviricetes</taxon>
        <taxon>Sobelivirales</taxon>
        <taxon>Solemoviridae</taxon>
    </lineage>
</organism>
<comment type="subcellular location">
    <subcellularLocation>
        <location evidence="1">Virion</location>
    </subcellularLocation>
</comment>
<evidence type="ECO:0000256" key="1">
    <source>
        <dbReference type="ARBA" id="ARBA00004328"/>
    </source>
</evidence>
<dbReference type="GO" id="GO:0044423">
    <property type="term" value="C:virion component"/>
    <property type="evidence" value="ECO:0007669"/>
    <property type="project" value="UniProtKB-KW"/>
</dbReference>
<protein>
    <submittedName>
        <fullName evidence="6">Putative CP</fullName>
    </submittedName>
</protein>
<evidence type="ECO:0000256" key="3">
    <source>
        <dbReference type="PROSITE-ProRule" id="PRU00042"/>
    </source>
</evidence>
<keyword evidence="3" id="KW-0479">Metal-binding</keyword>
<evidence type="ECO:0000313" key="6">
    <source>
        <dbReference type="EMBL" id="QXF78549.1"/>
    </source>
</evidence>
<name>A0A8F4Q735_9VIRU</name>
<keyword evidence="3" id="KW-0863">Zinc-finger</keyword>
<evidence type="ECO:0000256" key="4">
    <source>
        <dbReference type="SAM" id="MobiDB-lite"/>
    </source>
</evidence>
<feature type="region of interest" description="Disordered" evidence="4">
    <location>
        <begin position="22"/>
        <end position="50"/>
    </location>
</feature>
<dbReference type="InterPro" id="IPR013087">
    <property type="entry name" value="Znf_C2H2_type"/>
</dbReference>
<keyword evidence="3" id="KW-0862">Zinc</keyword>
<reference evidence="6" key="1">
    <citation type="submission" date="2019-11" db="EMBL/GenBank/DDBJ databases">
        <title>Complexity of the virome associated to tospovirus-transmitting thrips species.</title>
        <authorList>
            <person name="Chiapello M."/>
            <person name="Bosco L."/>
            <person name="Ciuffo M."/>
            <person name="Ottati S."/>
            <person name="Vallino M."/>
            <person name="Salem N."/>
            <person name="Rosa C."/>
            <person name="Tavella L."/>
            <person name="Turina M."/>
        </authorList>
    </citation>
    <scope>NUCLEOTIDE SEQUENCE</scope>
    <source>
        <strain evidence="6">THR-B_DN24301_c0_g1_i1</strain>
    </source>
</reference>
<sequence length="395" mass="41879">MSSAKQFVCPLDQRRFATRAALAQHRRTSHAGGPPAAARRSKRRAAGGSMTSGMAIVSSGVDSLATLSVAANQSVGRKLMFQNVVPAEMPGSRLMAEASLWVRWRPVSLVVTVSGSGASTTFGAVTFGWTSDSSFRLSNAHSDYARVAALKPSVTVRLHETRTFSIPCDSARKWYSIGSSLDDFQHGVLVAVVAAPVGGFTSGSIGLNVTLRWRVHFEGPNLDAVAPASASIFPDAGWEGLFTTSDGSWDSGHLTFKENAGGSMVPFSSSRPGVIYEPASGTVVKYYSTSTTEVEAKFFTRVQGYSTPGLVMHATKEDALSYINSGDVAKCIAYVKAGPKVTPSIPEFRAISIVGEVFRPTPPPTIASLSEEVERLRRMLSDALQGGYLGSGPTS</sequence>
<proteinExistence type="predicted"/>